<evidence type="ECO:0000256" key="1">
    <source>
        <dbReference type="SAM" id="Phobius"/>
    </source>
</evidence>
<protein>
    <submittedName>
        <fullName evidence="2">Uncharacterized protein</fullName>
    </submittedName>
</protein>
<dbReference type="Proteomes" id="UP001499863">
    <property type="component" value="Unassembled WGS sequence"/>
</dbReference>
<dbReference type="EMBL" id="BAAAKJ010000057">
    <property type="protein sequence ID" value="GAA1387336.1"/>
    <property type="molecule type" value="Genomic_DNA"/>
</dbReference>
<evidence type="ECO:0000313" key="3">
    <source>
        <dbReference type="Proteomes" id="UP001499863"/>
    </source>
</evidence>
<comment type="caution">
    <text evidence="2">The sequence shown here is derived from an EMBL/GenBank/DDBJ whole genome shotgun (WGS) entry which is preliminary data.</text>
</comment>
<evidence type="ECO:0000313" key="2">
    <source>
        <dbReference type="EMBL" id="GAA1387336.1"/>
    </source>
</evidence>
<feature type="transmembrane region" description="Helical" evidence="1">
    <location>
        <begin position="17"/>
        <end position="44"/>
    </location>
</feature>
<accession>A0ABN1XQQ1</accession>
<keyword evidence="1" id="KW-1133">Transmembrane helix</keyword>
<reference evidence="2 3" key="1">
    <citation type="journal article" date="2019" name="Int. J. Syst. Evol. Microbiol.">
        <title>The Global Catalogue of Microorganisms (GCM) 10K type strain sequencing project: providing services to taxonomists for standard genome sequencing and annotation.</title>
        <authorList>
            <consortium name="The Broad Institute Genomics Platform"/>
            <consortium name="The Broad Institute Genome Sequencing Center for Infectious Disease"/>
            <person name="Wu L."/>
            <person name="Ma J."/>
        </authorList>
    </citation>
    <scope>NUCLEOTIDE SEQUENCE [LARGE SCALE GENOMIC DNA]</scope>
    <source>
        <strain evidence="2 3">JCM 12393</strain>
    </source>
</reference>
<keyword evidence="1" id="KW-0812">Transmembrane</keyword>
<gene>
    <name evidence="2" type="ORF">GCM10009639_12290</name>
</gene>
<keyword evidence="3" id="KW-1185">Reference proteome</keyword>
<name>A0ABN1XQQ1_9ACTN</name>
<organism evidence="2 3">
    <name type="scientific">Kitasatospora putterlickiae</name>
    <dbReference type="NCBI Taxonomy" id="221725"/>
    <lineage>
        <taxon>Bacteria</taxon>
        <taxon>Bacillati</taxon>
        <taxon>Actinomycetota</taxon>
        <taxon>Actinomycetes</taxon>
        <taxon>Kitasatosporales</taxon>
        <taxon>Streptomycetaceae</taxon>
        <taxon>Kitasatospora</taxon>
    </lineage>
</organism>
<sequence length="88" mass="9217">MATNERFLSGFQVNRSLLAGGAVLTGIGALFGTAGAVMVCAALATAGRNWVRRLESPPTAMAQRALHEAKVASSAGWDAWRAEHHSPN</sequence>
<dbReference type="RefSeq" id="WP_344328916.1">
    <property type="nucleotide sequence ID" value="NZ_BAAAKJ010000057.1"/>
</dbReference>
<proteinExistence type="predicted"/>
<keyword evidence="1" id="KW-0472">Membrane</keyword>